<dbReference type="Proteomes" id="UP000217790">
    <property type="component" value="Unassembled WGS sequence"/>
</dbReference>
<protein>
    <submittedName>
        <fullName evidence="1">Uncharacterized protein</fullName>
    </submittedName>
</protein>
<accession>A0A2H3E9W4</accession>
<evidence type="ECO:0000313" key="2">
    <source>
        <dbReference type="Proteomes" id="UP000217790"/>
    </source>
</evidence>
<organism evidence="1 2">
    <name type="scientific">Armillaria gallica</name>
    <name type="common">Bulbous honey fungus</name>
    <name type="synonym">Armillaria bulbosa</name>
    <dbReference type="NCBI Taxonomy" id="47427"/>
    <lineage>
        <taxon>Eukaryota</taxon>
        <taxon>Fungi</taxon>
        <taxon>Dikarya</taxon>
        <taxon>Basidiomycota</taxon>
        <taxon>Agaricomycotina</taxon>
        <taxon>Agaricomycetes</taxon>
        <taxon>Agaricomycetidae</taxon>
        <taxon>Agaricales</taxon>
        <taxon>Marasmiineae</taxon>
        <taxon>Physalacriaceae</taxon>
        <taxon>Armillaria</taxon>
    </lineage>
</organism>
<reference evidence="2" key="1">
    <citation type="journal article" date="2017" name="Nat. Ecol. Evol.">
        <title>Genome expansion and lineage-specific genetic innovations in the forest pathogenic fungi Armillaria.</title>
        <authorList>
            <person name="Sipos G."/>
            <person name="Prasanna A.N."/>
            <person name="Walter M.C."/>
            <person name="O'Connor E."/>
            <person name="Balint B."/>
            <person name="Krizsan K."/>
            <person name="Kiss B."/>
            <person name="Hess J."/>
            <person name="Varga T."/>
            <person name="Slot J."/>
            <person name="Riley R."/>
            <person name="Boka B."/>
            <person name="Rigling D."/>
            <person name="Barry K."/>
            <person name="Lee J."/>
            <person name="Mihaltcheva S."/>
            <person name="LaButti K."/>
            <person name="Lipzen A."/>
            <person name="Waldron R."/>
            <person name="Moloney N.M."/>
            <person name="Sperisen C."/>
            <person name="Kredics L."/>
            <person name="Vagvoelgyi C."/>
            <person name="Patrignani A."/>
            <person name="Fitzpatrick D."/>
            <person name="Nagy I."/>
            <person name="Doyle S."/>
            <person name="Anderson J.B."/>
            <person name="Grigoriev I.V."/>
            <person name="Gueldener U."/>
            <person name="Muensterkoetter M."/>
            <person name="Nagy L.G."/>
        </authorList>
    </citation>
    <scope>NUCLEOTIDE SEQUENCE [LARGE SCALE GENOMIC DNA]</scope>
    <source>
        <strain evidence="2">Ar21-2</strain>
    </source>
</reference>
<dbReference type="InParanoid" id="A0A2H3E9W4"/>
<sequence length="231" mass="26267">MRDGSRGSPALPLPPNIAGFSLSSFAIFSPESKVEGKKTSRDYLNDHQDGLWEEVNDLYDYGPSCVIFTHLFGVAPFEEWGNQIKRDFGGHFTVENHQIYRWLRAWLWVVSCDSTKGRPHTLQNGIILVNPPKTVTRTISLISPAHPVHPTNLERQLDILCPATGVRVEAVKRRRSYGPDADVPFTEDHVFRPFHWVSHAPKGAKRIEKERLRETIRDQKAAVPTSIFVNF</sequence>
<keyword evidence="2" id="KW-1185">Reference proteome</keyword>
<name>A0A2H3E9W4_ARMGA</name>
<proteinExistence type="predicted"/>
<dbReference type="AlphaFoldDB" id="A0A2H3E9W4"/>
<dbReference type="EMBL" id="KZ293644">
    <property type="protein sequence ID" value="PBL04202.1"/>
    <property type="molecule type" value="Genomic_DNA"/>
</dbReference>
<dbReference type="OrthoDB" id="10665352at2759"/>
<gene>
    <name evidence="1" type="ORF">ARMGADRAFT_1022670</name>
</gene>
<evidence type="ECO:0000313" key="1">
    <source>
        <dbReference type="EMBL" id="PBL04202.1"/>
    </source>
</evidence>